<dbReference type="EMBL" id="AWSU01000023">
    <property type="protein sequence ID" value="ERI80486.1"/>
    <property type="molecule type" value="Genomic_DNA"/>
</dbReference>
<feature type="transmembrane region" description="Helical" evidence="6">
    <location>
        <begin position="308"/>
        <end position="330"/>
    </location>
</feature>
<name>A0ABC9U393_CLOSY</name>
<evidence type="ECO:0000313" key="7">
    <source>
        <dbReference type="EMBL" id="ERI80486.1"/>
    </source>
</evidence>
<feature type="transmembrane region" description="Helical" evidence="6">
    <location>
        <begin position="432"/>
        <end position="454"/>
    </location>
</feature>
<dbReference type="Proteomes" id="UP000016491">
    <property type="component" value="Unassembled WGS sequence"/>
</dbReference>
<keyword evidence="2" id="KW-1003">Cell membrane</keyword>
<feature type="transmembrane region" description="Helical" evidence="6">
    <location>
        <begin position="400"/>
        <end position="420"/>
    </location>
</feature>
<dbReference type="InterPro" id="IPR050833">
    <property type="entry name" value="Poly_Biosynth_Transport"/>
</dbReference>
<comment type="caution">
    <text evidence="7">The sequence shown here is derived from an EMBL/GenBank/DDBJ whole genome shotgun (WGS) entry which is preliminary data.</text>
</comment>
<evidence type="ECO:0000256" key="1">
    <source>
        <dbReference type="ARBA" id="ARBA00004651"/>
    </source>
</evidence>
<feature type="transmembrane region" description="Helical" evidence="6">
    <location>
        <begin position="90"/>
        <end position="113"/>
    </location>
</feature>
<accession>A0ABC9U393</accession>
<evidence type="ECO:0000313" key="8">
    <source>
        <dbReference type="Proteomes" id="UP000016491"/>
    </source>
</evidence>
<evidence type="ECO:0000256" key="3">
    <source>
        <dbReference type="ARBA" id="ARBA00022692"/>
    </source>
</evidence>
<feature type="transmembrane region" description="Helical" evidence="6">
    <location>
        <begin position="153"/>
        <end position="176"/>
    </location>
</feature>
<proteinExistence type="predicted"/>
<feature type="transmembrane region" description="Helical" evidence="6">
    <location>
        <begin position="46"/>
        <end position="69"/>
    </location>
</feature>
<feature type="transmembrane region" description="Helical" evidence="6">
    <location>
        <begin position="375"/>
        <end position="394"/>
    </location>
</feature>
<protein>
    <recommendedName>
        <fullName evidence="9">Polysaccharide biosynthesis protein</fullName>
    </recommendedName>
</protein>
<evidence type="ECO:0000256" key="6">
    <source>
        <dbReference type="SAM" id="Phobius"/>
    </source>
</evidence>
<reference evidence="7 8" key="1">
    <citation type="submission" date="2013-07" db="EMBL/GenBank/DDBJ databases">
        <authorList>
            <person name="Weinstock G."/>
            <person name="Sodergren E."/>
            <person name="Wylie T."/>
            <person name="Fulton L."/>
            <person name="Fulton R."/>
            <person name="Fronick C."/>
            <person name="O'Laughlin M."/>
            <person name="Godfrey J."/>
            <person name="Miner T."/>
            <person name="Herter B."/>
            <person name="Appelbaum E."/>
            <person name="Cordes M."/>
            <person name="Lek S."/>
            <person name="Wollam A."/>
            <person name="Pepin K.H."/>
            <person name="Palsikar V.B."/>
            <person name="Mitreva M."/>
            <person name="Wilson R.K."/>
        </authorList>
    </citation>
    <scope>NUCLEOTIDE SEQUENCE [LARGE SCALE GENOMIC DNA]</scope>
    <source>
        <strain evidence="7 8">ATCC 14940</strain>
    </source>
</reference>
<feature type="transmembrane region" description="Helical" evidence="6">
    <location>
        <begin position="119"/>
        <end position="141"/>
    </location>
</feature>
<evidence type="ECO:0008006" key="9">
    <source>
        <dbReference type="Google" id="ProtNLM"/>
    </source>
</evidence>
<gene>
    <name evidence="7" type="ORF">CLOSYM_00284</name>
</gene>
<comment type="subcellular location">
    <subcellularLocation>
        <location evidence="1">Cell membrane</location>
        <topology evidence="1">Multi-pass membrane protein</topology>
    </subcellularLocation>
</comment>
<keyword evidence="5 6" id="KW-0472">Membrane</keyword>
<dbReference type="PANTHER" id="PTHR30250">
    <property type="entry name" value="PST FAMILY PREDICTED COLANIC ACID TRANSPORTER"/>
    <property type="match status" value="1"/>
</dbReference>
<dbReference type="GO" id="GO:0005886">
    <property type="term" value="C:plasma membrane"/>
    <property type="evidence" value="ECO:0007669"/>
    <property type="project" value="UniProtKB-SubCell"/>
</dbReference>
<keyword evidence="4 6" id="KW-1133">Transmembrane helix</keyword>
<feature type="transmembrane region" description="Helical" evidence="6">
    <location>
        <begin position="466"/>
        <end position="488"/>
    </location>
</feature>
<dbReference type="AlphaFoldDB" id="A0ABC9U393"/>
<keyword evidence="3 6" id="KW-0812">Transmembrane</keyword>
<dbReference type="RefSeq" id="WP_003508164.1">
    <property type="nucleotide sequence ID" value="NZ_KE993021.1"/>
</dbReference>
<dbReference type="Pfam" id="PF13440">
    <property type="entry name" value="Polysacc_synt_3"/>
    <property type="match status" value="1"/>
</dbReference>
<evidence type="ECO:0000256" key="5">
    <source>
        <dbReference type="ARBA" id="ARBA00023136"/>
    </source>
</evidence>
<evidence type="ECO:0000256" key="4">
    <source>
        <dbReference type="ARBA" id="ARBA00022989"/>
    </source>
</evidence>
<feature type="transmembrane region" description="Helical" evidence="6">
    <location>
        <begin position="7"/>
        <end position="26"/>
    </location>
</feature>
<sequence length="507" mass="57819">MKTKRAFYNSVAGLSYYIVTISLGLLNQKILIDTLGIDYQGVNGLFSNILSMLSIAELGLGTTIIYHLYQPLIENDESTIIALMQFYKKCYRVIAVVILILGLLIIPFLDMVVTVNTTIYSLGAIYGFFLADSVISYLFTYKRSILIADQKNYIVISLDILYQCVLKIGQIIILWITHDFLFYLSLMLVCRLIENLILNKIADQKYTFLKNKDNVFLPKEILFDIYRKVKGAVFHKIGTFVVQGTDNILISRFLGLTSVGIYSNYVLIINALSAICSRIMTAATAGVGHMLVENDREKITRVFLEMQILNAAFVNCATVGIYCVATPMIEFIFGEKYIVSEYIVFVLAVNFYMQGMRTVYSIFKETAGILYEDRFIPLIESGVNLISSLVLLHYLEMAGIILGTIISTLILYVYTYPFLVYKKVLKRNLDEYIGELIWMTIVTFLSMISAKLICNLFSWEKLGINLLYNCFVSVVVSFGIYILLYAIWKKETKGLVIKLENIFRRNK</sequence>
<feature type="transmembrane region" description="Helical" evidence="6">
    <location>
        <begin position="342"/>
        <end position="363"/>
    </location>
</feature>
<organism evidence="7 8">
    <name type="scientific">[Clostridium] symbiosum ATCC 14940</name>
    <dbReference type="NCBI Taxonomy" id="411472"/>
    <lineage>
        <taxon>Bacteria</taxon>
        <taxon>Bacillati</taxon>
        <taxon>Bacillota</taxon>
        <taxon>Clostridia</taxon>
        <taxon>Lachnospirales</taxon>
        <taxon>Lachnospiraceae</taxon>
        <taxon>Otoolea</taxon>
    </lineage>
</organism>
<dbReference type="PANTHER" id="PTHR30250:SF26">
    <property type="entry name" value="PSMA PROTEIN"/>
    <property type="match status" value="1"/>
</dbReference>
<feature type="transmembrane region" description="Helical" evidence="6">
    <location>
        <begin position="182"/>
        <end position="202"/>
    </location>
</feature>
<evidence type="ECO:0000256" key="2">
    <source>
        <dbReference type="ARBA" id="ARBA00022475"/>
    </source>
</evidence>